<evidence type="ECO:0000313" key="1">
    <source>
        <dbReference type="EMBL" id="PRY91081.1"/>
    </source>
</evidence>
<gene>
    <name evidence="1" type="ORF">CLV74_10494</name>
</gene>
<dbReference type="EMBL" id="PVTQ01000004">
    <property type="protein sequence ID" value="PRY91081.1"/>
    <property type="molecule type" value="Genomic_DNA"/>
</dbReference>
<keyword evidence="2" id="KW-1185">Reference proteome</keyword>
<dbReference type="AlphaFoldDB" id="A0A2T0WWL5"/>
<evidence type="ECO:0000313" key="2">
    <source>
        <dbReference type="Proteomes" id="UP000238392"/>
    </source>
</evidence>
<sequence>MSEANRNLDIEDVLSSIRRLVSEDARKAENAALASVQGQAPSPVPPVNQGERLVLTPALRISEPEAVAEQTEAAAEIADVDEAPFTEVEPDVAAMAEAEQALVLETPFAAPETQVEADEEVDVDVEALAEEDADEEDAAEEVTGDDIADEDVAAMIEAVSDAVTEDAPEESEASEAHDTVSLQQAIHDLSAAVDQDPSDWEAEEGDSFAETSVLKSLPWAESTPDEEMSVHEGRRKDMASEITEGVAEAVTDEVVDKVTRPNFDARKAFTVDAVMEGGPDDEAIEAPVTAAIATALNEDALREVVARLVREELQGELGERITRNVRKLIRREINRALALQELE</sequence>
<protein>
    <recommendedName>
        <fullName evidence="3">Cell pole-organizing protein PopZ</fullName>
    </recommendedName>
</protein>
<accession>A0A2T0WWL5</accession>
<evidence type="ECO:0008006" key="3">
    <source>
        <dbReference type="Google" id="ProtNLM"/>
    </source>
</evidence>
<dbReference type="Proteomes" id="UP000238392">
    <property type="component" value="Unassembled WGS sequence"/>
</dbReference>
<comment type="caution">
    <text evidence="1">The sequence shown here is derived from an EMBL/GenBank/DDBJ whole genome shotgun (WGS) entry which is preliminary data.</text>
</comment>
<dbReference type="RefSeq" id="WP_146134915.1">
    <property type="nucleotide sequence ID" value="NZ_PVTQ01000004.1"/>
</dbReference>
<reference evidence="1 2" key="1">
    <citation type="submission" date="2018-03" db="EMBL/GenBank/DDBJ databases">
        <title>Genomic Encyclopedia of Archaeal and Bacterial Type Strains, Phase II (KMG-II): from individual species to whole genera.</title>
        <authorList>
            <person name="Goeker M."/>
        </authorList>
    </citation>
    <scope>NUCLEOTIDE SEQUENCE [LARGE SCALE GENOMIC DNA]</scope>
    <source>
        <strain evidence="1 2">DSM 100212</strain>
    </source>
</reference>
<dbReference type="OrthoDB" id="7875768at2"/>
<proteinExistence type="predicted"/>
<organism evidence="1 2">
    <name type="scientific">Donghicola tyrosinivorans</name>
    <dbReference type="NCBI Taxonomy" id="1652492"/>
    <lineage>
        <taxon>Bacteria</taxon>
        <taxon>Pseudomonadati</taxon>
        <taxon>Pseudomonadota</taxon>
        <taxon>Alphaproteobacteria</taxon>
        <taxon>Rhodobacterales</taxon>
        <taxon>Roseobacteraceae</taxon>
        <taxon>Donghicola</taxon>
    </lineage>
</organism>
<name>A0A2T0WWL5_9RHOB</name>